<keyword evidence="4" id="KW-0274">FAD</keyword>
<evidence type="ECO:0000256" key="3">
    <source>
        <dbReference type="ARBA" id="ARBA00022630"/>
    </source>
</evidence>
<comment type="similarity">
    <text evidence="2">Belongs to the FAD-dependent glycerol-3-phosphate dehydrogenase family.</text>
</comment>
<evidence type="ECO:0000259" key="6">
    <source>
        <dbReference type="Pfam" id="PF01266"/>
    </source>
</evidence>
<comment type="cofactor">
    <cofactor evidence="1">
        <name>FAD</name>
        <dbReference type="ChEBI" id="CHEBI:57692"/>
    </cofactor>
</comment>
<keyword evidence="3" id="KW-0285">Flavoprotein</keyword>
<dbReference type="PRINTS" id="PR01001">
    <property type="entry name" value="FADG3PDH"/>
</dbReference>
<dbReference type="EMBL" id="CP104562">
    <property type="protein sequence ID" value="UXH80011.1"/>
    <property type="molecule type" value="Genomic_DNA"/>
</dbReference>
<dbReference type="InterPro" id="IPR031656">
    <property type="entry name" value="DAO_C"/>
</dbReference>
<keyword evidence="5" id="KW-0560">Oxidoreductase</keyword>
<dbReference type="RefSeq" id="WP_261759829.1">
    <property type="nucleotide sequence ID" value="NZ_CP104562.2"/>
</dbReference>
<dbReference type="Pfam" id="PF16901">
    <property type="entry name" value="DAO_C"/>
    <property type="match status" value="1"/>
</dbReference>
<dbReference type="Gene3D" id="3.50.50.60">
    <property type="entry name" value="FAD/NAD(P)-binding domain"/>
    <property type="match status" value="1"/>
</dbReference>
<gene>
    <name evidence="8" type="ORF">N4261_09070</name>
</gene>
<reference evidence="8" key="1">
    <citation type="submission" date="2022-10" db="EMBL/GenBank/DDBJ databases">
        <title>Characterization and whole genome sequencing of a new Roseateles species, isolated from fresh water.</title>
        <authorList>
            <person name="Guliayeva D.Y."/>
            <person name="Akhremchuk A.E."/>
            <person name="Sikolenko M.A."/>
            <person name="Valentovich L.N."/>
            <person name="Sidarenka A.V."/>
        </authorList>
    </citation>
    <scope>NUCLEOTIDE SEQUENCE</scope>
    <source>
        <strain evidence="8">BIM B-1768</strain>
    </source>
</reference>
<dbReference type="Pfam" id="PF01266">
    <property type="entry name" value="DAO"/>
    <property type="match status" value="1"/>
</dbReference>
<name>A0ABY6B3Q2_9BURK</name>
<dbReference type="InterPro" id="IPR006076">
    <property type="entry name" value="FAD-dep_OxRdtase"/>
</dbReference>
<evidence type="ECO:0000259" key="7">
    <source>
        <dbReference type="Pfam" id="PF16901"/>
    </source>
</evidence>
<dbReference type="PANTHER" id="PTHR11985">
    <property type="entry name" value="GLYCEROL-3-PHOSPHATE DEHYDROGENASE"/>
    <property type="match status" value="1"/>
</dbReference>
<evidence type="ECO:0000313" key="8">
    <source>
        <dbReference type="EMBL" id="UXH80011.1"/>
    </source>
</evidence>
<dbReference type="SUPFAM" id="SSF51905">
    <property type="entry name" value="FAD/NAD(P)-binding domain"/>
    <property type="match status" value="1"/>
</dbReference>
<dbReference type="Gene3D" id="1.10.8.870">
    <property type="entry name" value="Alpha-glycerophosphate oxidase, cap domain"/>
    <property type="match status" value="1"/>
</dbReference>
<dbReference type="PANTHER" id="PTHR11985:SF15">
    <property type="entry name" value="GLYCEROL-3-PHOSPHATE DEHYDROGENASE, MITOCHONDRIAL"/>
    <property type="match status" value="1"/>
</dbReference>
<dbReference type="InterPro" id="IPR000447">
    <property type="entry name" value="G3P_DH_FAD-dep"/>
</dbReference>
<dbReference type="InterPro" id="IPR036188">
    <property type="entry name" value="FAD/NAD-bd_sf"/>
</dbReference>
<evidence type="ECO:0000256" key="2">
    <source>
        <dbReference type="ARBA" id="ARBA00007330"/>
    </source>
</evidence>
<evidence type="ECO:0000256" key="1">
    <source>
        <dbReference type="ARBA" id="ARBA00001974"/>
    </source>
</evidence>
<evidence type="ECO:0000313" key="9">
    <source>
        <dbReference type="Proteomes" id="UP001064933"/>
    </source>
</evidence>
<sequence>MNAPQLPRVRPADIAGRHFSTVIIGAGINGVGVFRDLALQGVDCLIIDKADFAAGASSAPSRMIHGGLRYLEHGDFALVAESTRERNRLLRNAPHLVRPLETVVPLSNHFGGLLSSALRFVGIERAPGSRGLLVVALGLRLYDLLGRRQRQMPNHRIERLAPGDVQLFRPGVRWCATYFDAWISHPEWLVLELLGDALREQPGSAAINHCRLLGSEGHQLRLRDELSGEEVCVSADCVVNATGAWLDRSAQQLGGADSRVMGTKGSHLVLEHAALRQQLGGRMAYFEAADGRVCIVYPFLDRVLVGSTDIPVDDPDQVRTEPAEVDYLLAVLREVFPRLSFGREQVLYTYVGVRPLARARADQPGQISREHAVVVEAPHARRAMPLVGLVGGKWTTFRALAEQACDAVLQQLGRQRRASTCELPIGGGAIAAEPLQAALLAAGLDAARAHQLQARYGSAALPLARRFLAEDGDLALAAVPGYSAAELRYLCRETGVQHLADLLLRRTLLAIRGLVDDALLAELAGVAAEALGWDIARREAELHACAAILRDQHGAHLGPRPASAGAASGASAWPLEPISSPIPT</sequence>
<feature type="domain" description="Alpha-glycerophosphate oxidase C-terminal" evidence="7">
    <location>
        <begin position="419"/>
        <end position="538"/>
    </location>
</feature>
<accession>A0ABY6B3Q2</accession>
<evidence type="ECO:0000256" key="5">
    <source>
        <dbReference type="ARBA" id="ARBA00023002"/>
    </source>
</evidence>
<evidence type="ECO:0000256" key="4">
    <source>
        <dbReference type="ARBA" id="ARBA00022827"/>
    </source>
</evidence>
<dbReference type="Gene3D" id="3.30.9.10">
    <property type="entry name" value="D-Amino Acid Oxidase, subunit A, domain 2"/>
    <property type="match status" value="1"/>
</dbReference>
<feature type="domain" description="FAD dependent oxidoreductase" evidence="6">
    <location>
        <begin position="22"/>
        <end position="384"/>
    </location>
</feature>
<proteinExistence type="inferred from homology"/>
<keyword evidence="9" id="KW-1185">Reference proteome</keyword>
<dbReference type="InterPro" id="IPR038299">
    <property type="entry name" value="DAO_C_sf"/>
</dbReference>
<organism evidence="8 9">
    <name type="scientific">Roseateles amylovorans</name>
    <dbReference type="NCBI Taxonomy" id="2978473"/>
    <lineage>
        <taxon>Bacteria</taxon>
        <taxon>Pseudomonadati</taxon>
        <taxon>Pseudomonadota</taxon>
        <taxon>Betaproteobacteria</taxon>
        <taxon>Burkholderiales</taxon>
        <taxon>Sphaerotilaceae</taxon>
        <taxon>Roseateles</taxon>
    </lineage>
</organism>
<protein>
    <submittedName>
        <fullName evidence="8">Glycerol-3-phosphate dehydrogenase/oxidase</fullName>
    </submittedName>
</protein>
<dbReference type="Proteomes" id="UP001064933">
    <property type="component" value="Chromosome"/>
</dbReference>